<keyword evidence="3" id="KW-0677">Repeat</keyword>
<dbReference type="Gene3D" id="3.30.160.60">
    <property type="entry name" value="Classic Zinc Finger"/>
    <property type="match status" value="2"/>
</dbReference>
<dbReference type="AlphaFoldDB" id="A0AAD7A8P8"/>
<keyword evidence="7" id="KW-0238">DNA-binding</keyword>
<sequence length="274" mass="29938">MFSPSIYASSSSPYVYYPPAPVVLPSIHELFPEHLSRSSSSSFSSPPPEPSINHALPPLRSLPLPISLLCSPLPAASGAGPMHSNSYSFDVLKTNPCSDSLEHIASSQPSRTPTPPPPPQQQRRRRAPRVIRPRLQPSSRSSSGSDGEDVQAETEDCTEDTGSEGPEGDKRHVCETCGKRFNRPISLKTHRNTHTGATPFLCPYPNCGRAFNVKSNMHRHFRNHASSPAPSAFIAMHPRLDRQPHAHAPRPWSVSAFNAFAPLTLPPLHAQNMT</sequence>
<keyword evidence="2" id="KW-0479">Metal-binding</keyword>
<feature type="domain" description="C2H2-type" evidence="12">
    <location>
        <begin position="200"/>
        <end position="229"/>
    </location>
</feature>
<dbReference type="SUPFAM" id="SSF57667">
    <property type="entry name" value="beta-beta-alpha zinc fingers"/>
    <property type="match status" value="1"/>
</dbReference>
<dbReference type="PANTHER" id="PTHR23235">
    <property type="entry name" value="KRUEPPEL-LIKE TRANSCRIPTION FACTOR"/>
    <property type="match status" value="1"/>
</dbReference>
<keyword evidence="6" id="KW-0805">Transcription regulation</keyword>
<proteinExistence type="predicted"/>
<keyword evidence="14" id="KW-1185">Reference proteome</keyword>
<evidence type="ECO:0000256" key="1">
    <source>
        <dbReference type="ARBA" id="ARBA00004123"/>
    </source>
</evidence>
<dbReference type="GO" id="GO:0000978">
    <property type="term" value="F:RNA polymerase II cis-regulatory region sequence-specific DNA binding"/>
    <property type="evidence" value="ECO:0007669"/>
    <property type="project" value="TreeGrafter"/>
</dbReference>
<dbReference type="GO" id="GO:0005634">
    <property type="term" value="C:nucleus"/>
    <property type="evidence" value="ECO:0007669"/>
    <property type="project" value="UniProtKB-SubCell"/>
</dbReference>
<feature type="compositionally biased region" description="Acidic residues" evidence="11">
    <location>
        <begin position="146"/>
        <end position="162"/>
    </location>
</feature>
<evidence type="ECO:0000256" key="8">
    <source>
        <dbReference type="ARBA" id="ARBA00023163"/>
    </source>
</evidence>
<feature type="region of interest" description="Disordered" evidence="11">
    <location>
        <begin position="100"/>
        <end position="172"/>
    </location>
</feature>
<accession>A0AAD7A8P8</accession>
<evidence type="ECO:0000256" key="7">
    <source>
        <dbReference type="ARBA" id="ARBA00023125"/>
    </source>
</evidence>
<gene>
    <name evidence="13" type="ORF">DFH08DRAFT_100018</name>
</gene>
<keyword evidence="5" id="KW-0862">Zinc</keyword>
<evidence type="ECO:0000256" key="4">
    <source>
        <dbReference type="ARBA" id="ARBA00022771"/>
    </source>
</evidence>
<organism evidence="13 14">
    <name type="scientific">Mycena albidolilacea</name>
    <dbReference type="NCBI Taxonomy" id="1033008"/>
    <lineage>
        <taxon>Eukaryota</taxon>
        <taxon>Fungi</taxon>
        <taxon>Dikarya</taxon>
        <taxon>Basidiomycota</taxon>
        <taxon>Agaricomycotina</taxon>
        <taxon>Agaricomycetes</taxon>
        <taxon>Agaricomycetidae</taxon>
        <taxon>Agaricales</taxon>
        <taxon>Marasmiineae</taxon>
        <taxon>Mycenaceae</taxon>
        <taxon>Mycena</taxon>
    </lineage>
</organism>
<evidence type="ECO:0000256" key="10">
    <source>
        <dbReference type="PROSITE-ProRule" id="PRU00042"/>
    </source>
</evidence>
<evidence type="ECO:0000313" key="14">
    <source>
        <dbReference type="Proteomes" id="UP001218218"/>
    </source>
</evidence>
<keyword evidence="9" id="KW-0539">Nucleus</keyword>
<dbReference type="PANTHER" id="PTHR23235:SF120">
    <property type="entry name" value="KRUPPEL-LIKE FACTOR 15"/>
    <property type="match status" value="1"/>
</dbReference>
<comment type="caution">
    <text evidence="13">The sequence shown here is derived from an EMBL/GenBank/DDBJ whole genome shotgun (WGS) entry which is preliminary data.</text>
</comment>
<comment type="subcellular location">
    <subcellularLocation>
        <location evidence="1">Nucleus</location>
    </subcellularLocation>
</comment>
<evidence type="ECO:0000256" key="9">
    <source>
        <dbReference type="ARBA" id="ARBA00023242"/>
    </source>
</evidence>
<dbReference type="InterPro" id="IPR036236">
    <property type="entry name" value="Znf_C2H2_sf"/>
</dbReference>
<dbReference type="FunFam" id="3.30.160.60:FF:001228">
    <property type="entry name" value="Zinc finger protein 236"/>
    <property type="match status" value="1"/>
</dbReference>
<dbReference type="Proteomes" id="UP001218218">
    <property type="component" value="Unassembled WGS sequence"/>
</dbReference>
<evidence type="ECO:0000256" key="2">
    <source>
        <dbReference type="ARBA" id="ARBA00022723"/>
    </source>
</evidence>
<protein>
    <recommendedName>
        <fullName evidence="12">C2H2-type domain-containing protein</fullName>
    </recommendedName>
</protein>
<feature type="compositionally biased region" description="Low complexity" evidence="11">
    <location>
        <begin position="133"/>
        <end position="145"/>
    </location>
</feature>
<dbReference type="PROSITE" id="PS00028">
    <property type="entry name" value="ZINC_FINGER_C2H2_1"/>
    <property type="match status" value="2"/>
</dbReference>
<reference evidence="13" key="1">
    <citation type="submission" date="2023-03" db="EMBL/GenBank/DDBJ databases">
        <title>Massive genome expansion in bonnet fungi (Mycena s.s.) driven by repeated elements and novel gene families across ecological guilds.</title>
        <authorList>
            <consortium name="Lawrence Berkeley National Laboratory"/>
            <person name="Harder C.B."/>
            <person name="Miyauchi S."/>
            <person name="Viragh M."/>
            <person name="Kuo A."/>
            <person name="Thoen E."/>
            <person name="Andreopoulos B."/>
            <person name="Lu D."/>
            <person name="Skrede I."/>
            <person name="Drula E."/>
            <person name="Henrissat B."/>
            <person name="Morin E."/>
            <person name="Kohler A."/>
            <person name="Barry K."/>
            <person name="LaButti K."/>
            <person name="Morin E."/>
            <person name="Salamov A."/>
            <person name="Lipzen A."/>
            <person name="Mereny Z."/>
            <person name="Hegedus B."/>
            <person name="Baldrian P."/>
            <person name="Stursova M."/>
            <person name="Weitz H."/>
            <person name="Taylor A."/>
            <person name="Grigoriev I.V."/>
            <person name="Nagy L.G."/>
            <person name="Martin F."/>
            <person name="Kauserud H."/>
        </authorList>
    </citation>
    <scope>NUCLEOTIDE SEQUENCE</scope>
    <source>
        <strain evidence="13">CBHHK002</strain>
    </source>
</reference>
<evidence type="ECO:0000259" key="12">
    <source>
        <dbReference type="PROSITE" id="PS50157"/>
    </source>
</evidence>
<evidence type="ECO:0000256" key="5">
    <source>
        <dbReference type="ARBA" id="ARBA00022833"/>
    </source>
</evidence>
<dbReference type="GO" id="GO:0000981">
    <property type="term" value="F:DNA-binding transcription factor activity, RNA polymerase II-specific"/>
    <property type="evidence" value="ECO:0007669"/>
    <property type="project" value="TreeGrafter"/>
</dbReference>
<dbReference type="GO" id="GO:0008270">
    <property type="term" value="F:zinc ion binding"/>
    <property type="evidence" value="ECO:0007669"/>
    <property type="project" value="UniProtKB-KW"/>
</dbReference>
<dbReference type="SMART" id="SM00355">
    <property type="entry name" value="ZnF_C2H2"/>
    <property type="match status" value="2"/>
</dbReference>
<keyword evidence="8" id="KW-0804">Transcription</keyword>
<evidence type="ECO:0000256" key="6">
    <source>
        <dbReference type="ARBA" id="ARBA00023015"/>
    </source>
</evidence>
<name>A0AAD7A8P8_9AGAR</name>
<feature type="region of interest" description="Disordered" evidence="11">
    <location>
        <begin position="36"/>
        <end position="56"/>
    </location>
</feature>
<feature type="compositionally biased region" description="Basic residues" evidence="11">
    <location>
        <begin position="122"/>
        <end position="132"/>
    </location>
</feature>
<evidence type="ECO:0000313" key="13">
    <source>
        <dbReference type="EMBL" id="KAJ7351446.1"/>
    </source>
</evidence>
<feature type="domain" description="C2H2-type" evidence="12">
    <location>
        <begin position="172"/>
        <end position="199"/>
    </location>
</feature>
<dbReference type="InterPro" id="IPR013087">
    <property type="entry name" value="Znf_C2H2_type"/>
</dbReference>
<dbReference type="EMBL" id="JARIHO010000013">
    <property type="protein sequence ID" value="KAJ7351446.1"/>
    <property type="molecule type" value="Genomic_DNA"/>
</dbReference>
<keyword evidence="4 10" id="KW-0863">Zinc-finger</keyword>
<dbReference type="Pfam" id="PF00096">
    <property type="entry name" value="zf-C2H2"/>
    <property type="match status" value="2"/>
</dbReference>
<dbReference type="PROSITE" id="PS50157">
    <property type="entry name" value="ZINC_FINGER_C2H2_2"/>
    <property type="match status" value="2"/>
</dbReference>
<evidence type="ECO:0000256" key="11">
    <source>
        <dbReference type="SAM" id="MobiDB-lite"/>
    </source>
</evidence>
<evidence type="ECO:0000256" key="3">
    <source>
        <dbReference type="ARBA" id="ARBA00022737"/>
    </source>
</evidence>